<comment type="function">
    <text evidence="5">Flavin prenyltransferase that catalyzes the synthesis of the prenylated FMN cofactor (prenyl-FMN) for 4-hydroxy-3-polyprenylbenzoic acid decarboxylase UbiD. The prenyltransferase is metal-independent and links a dimethylallyl moiety from dimethylallyl monophosphate (DMAP) to the flavin N5 and C6 atoms of FMN.</text>
</comment>
<dbReference type="EMBL" id="FQUG01000002">
    <property type="protein sequence ID" value="SHE28473.1"/>
    <property type="molecule type" value="Genomic_DNA"/>
</dbReference>
<dbReference type="HAMAP" id="MF_01984">
    <property type="entry name" value="ubiX_pad"/>
    <property type="match status" value="1"/>
</dbReference>
<dbReference type="GO" id="GO:0106141">
    <property type="term" value="F:flavin prenyltransferase activity"/>
    <property type="evidence" value="ECO:0007669"/>
    <property type="project" value="UniProtKB-EC"/>
</dbReference>
<feature type="binding site" evidence="5">
    <location>
        <begin position="87"/>
        <end position="90"/>
    </location>
    <ligand>
        <name>FMN</name>
        <dbReference type="ChEBI" id="CHEBI:58210"/>
    </ligand>
</feature>
<sequence length="186" mass="20084">MRIIVGISGASGAVLGYELLKVLHGMPDIETHLIMTHGAEKTLAYETDLTLEDIHALTDVTYDIDNLAAAVSSGSFVTDGMIILPCSMKTVAGIVSGYSENLLLRAADVCLKEGRRVVLAPRESPLSKIHLRNLLQAAEDGCSIIPPMLNFYSGADTVQKQINQTIGKILLQLGIEYKGFVQWTGK</sequence>
<feature type="binding site" evidence="5">
    <location>
        <position position="168"/>
    </location>
    <ligand>
        <name>dimethylallyl phosphate</name>
        <dbReference type="ChEBI" id="CHEBI:88052"/>
    </ligand>
</feature>
<evidence type="ECO:0000256" key="4">
    <source>
        <dbReference type="ARBA" id="ARBA00022679"/>
    </source>
</evidence>
<protein>
    <recommendedName>
        <fullName evidence="5">Flavin prenyltransferase UbiX</fullName>
        <ecNumber evidence="5">2.5.1.129</ecNumber>
    </recommendedName>
</protein>
<comment type="caution">
    <text evidence="5">Lacks conserved residue(s) required for the propagation of feature annotation.</text>
</comment>
<keyword evidence="4 5" id="KW-0808">Transferase</keyword>
<dbReference type="NCBIfam" id="TIGR00421">
    <property type="entry name" value="ubiX_pad"/>
    <property type="match status" value="1"/>
</dbReference>
<evidence type="ECO:0000256" key="1">
    <source>
        <dbReference type="ARBA" id="ARBA00022602"/>
    </source>
</evidence>
<accession>A0A1M4S8D1</accession>
<dbReference type="OrthoDB" id="9781577at2"/>
<dbReference type="InterPro" id="IPR036551">
    <property type="entry name" value="Flavin_trans-like"/>
</dbReference>
<comment type="similarity">
    <text evidence="5">Belongs to the UbiX/PAD1 family.</text>
</comment>
<dbReference type="InterPro" id="IPR004507">
    <property type="entry name" value="UbiX-like"/>
</dbReference>
<dbReference type="Pfam" id="PF02441">
    <property type="entry name" value="Flavoprotein"/>
    <property type="match status" value="1"/>
</dbReference>
<feature type="binding site" evidence="5">
    <location>
        <begin position="9"/>
        <end position="11"/>
    </location>
    <ligand>
        <name>FMN</name>
        <dbReference type="ChEBI" id="CHEBI:58210"/>
    </ligand>
</feature>
<feature type="binding site" evidence="5">
    <location>
        <position position="36"/>
    </location>
    <ligand>
        <name>FMN</name>
        <dbReference type="ChEBI" id="CHEBI:58210"/>
    </ligand>
</feature>
<dbReference type="SUPFAM" id="SSF52507">
    <property type="entry name" value="Homo-oligomeric flavin-containing Cys decarboxylases, HFCD"/>
    <property type="match status" value="1"/>
</dbReference>
<keyword evidence="1 5" id="KW-0637">Prenyltransferase</keyword>
<evidence type="ECO:0000256" key="5">
    <source>
        <dbReference type="HAMAP-Rule" id="MF_01984"/>
    </source>
</evidence>
<evidence type="ECO:0000313" key="8">
    <source>
        <dbReference type="Proteomes" id="UP000184404"/>
    </source>
</evidence>
<feature type="binding site" evidence="5">
    <location>
        <position position="122"/>
    </location>
    <ligand>
        <name>FMN</name>
        <dbReference type="ChEBI" id="CHEBI:58210"/>
    </ligand>
</feature>
<organism evidence="7 8">
    <name type="scientific">Schwartzia succinivorans DSM 10502</name>
    <dbReference type="NCBI Taxonomy" id="1123243"/>
    <lineage>
        <taxon>Bacteria</taxon>
        <taxon>Bacillati</taxon>
        <taxon>Bacillota</taxon>
        <taxon>Negativicutes</taxon>
        <taxon>Selenomonadales</taxon>
        <taxon>Selenomonadaceae</taxon>
        <taxon>Schwartzia</taxon>
    </lineage>
</organism>
<proteinExistence type="inferred from homology"/>
<dbReference type="InterPro" id="IPR003382">
    <property type="entry name" value="Flavoprotein"/>
</dbReference>
<dbReference type="STRING" id="1123243.SAMN02745190_00023"/>
<evidence type="ECO:0000313" key="7">
    <source>
        <dbReference type="EMBL" id="SHE28473.1"/>
    </source>
</evidence>
<dbReference type="Gene3D" id="3.40.50.1950">
    <property type="entry name" value="Flavin prenyltransferase-like"/>
    <property type="match status" value="1"/>
</dbReference>
<keyword evidence="3 5" id="KW-0288">FMN</keyword>
<comment type="catalytic activity">
    <reaction evidence="5">
        <text>dimethylallyl phosphate + FMNH2 = prenylated FMNH2 + phosphate</text>
        <dbReference type="Rhea" id="RHEA:37743"/>
        <dbReference type="ChEBI" id="CHEBI:43474"/>
        <dbReference type="ChEBI" id="CHEBI:57618"/>
        <dbReference type="ChEBI" id="CHEBI:87467"/>
        <dbReference type="ChEBI" id="CHEBI:88052"/>
        <dbReference type="EC" id="2.5.1.129"/>
    </reaction>
</comment>
<dbReference type="EC" id="2.5.1.129" evidence="5"/>
<evidence type="ECO:0000256" key="2">
    <source>
        <dbReference type="ARBA" id="ARBA00022630"/>
    </source>
</evidence>
<keyword evidence="2 5" id="KW-0285">Flavoprotein</keyword>
<reference evidence="7 8" key="1">
    <citation type="submission" date="2016-11" db="EMBL/GenBank/DDBJ databases">
        <authorList>
            <person name="Jaros S."/>
            <person name="Januszkiewicz K."/>
            <person name="Wedrychowicz H."/>
        </authorList>
    </citation>
    <scope>NUCLEOTIDE SEQUENCE [LARGE SCALE GENOMIC DNA]</scope>
    <source>
        <strain evidence="7 8">DSM 10502</strain>
    </source>
</reference>
<dbReference type="AlphaFoldDB" id="A0A1M4S8D1"/>
<keyword evidence="8" id="KW-1185">Reference proteome</keyword>
<feature type="domain" description="Flavoprotein" evidence="6">
    <location>
        <begin position="1"/>
        <end position="164"/>
    </location>
</feature>
<gene>
    <name evidence="5" type="primary">ubiX</name>
    <name evidence="7" type="ORF">SAMN02745190_00023</name>
</gene>
<feature type="binding site" evidence="5">
    <location>
        <position position="152"/>
    </location>
    <ligand>
        <name>dimethylallyl phosphate</name>
        <dbReference type="ChEBI" id="CHEBI:88052"/>
    </ligand>
</feature>
<dbReference type="RefSeq" id="WP_072934166.1">
    <property type="nucleotide sequence ID" value="NZ_FQUG01000002.1"/>
</dbReference>
<dbReference type="NCBIfam" id="NF004685">
    <property type="entry name" value="PRK06029.1"/>
    <property type="match status" value="1"/>
</dbReference>
<name>A0A1M4S8D1_9FIRM</name>
<evidence type="ECO:0000256" key="3">
    <source>
        <dbReference type="ARBA" id="ARBA00022643"/>
    </source>
</evidence>
<dbReference type="Proteomes" id="UP000184404">
    <property type="component" value="Unassembled WGS sequence"/>
</dbReference>
<evidence type="ECO:0000259" key="6">
    <source>
        <dbReference type="Pfam" id="PF02441"/>
    </source>
</evidence>